<feature type="compositionally biased region" description="Basic and acidic residues" evidence="1">
    <location>
        <begin position="213"/>
        <end position="222"/>
    </location>
</feature>
<dbReference type="EMBL" id="PYFQ01000015">
    <property type="protein sequence ID" value="PSK35528.1"/>
    <property type="molecule type" value="Genomic_DNA"/>
</dbReference>
<organism evidence="2 3">
    <name type="scientific">Candidozyma pseudohaemuli</name>
    <dbReference type="NCBI Taxonomy" id="418784"/>
    <lineage>
        <taxon>Eukaryota</taxon>
        <taxon>Fungi</taxon>
        <taxon>Dikarya</taxon>
        <taxon>Ascomycota</taxon>
        <taxon>Saccharomycotina</taxon>
        <taxon>Pichiomycetes</taxon>
        <taxon>Metschnikowiaceae</taxon>
        <taxon>Candidozyma</taxon>
    </lineage>
</organism>
<proteinExistence type="predicted"/>
<dbReference type="Pfam" id="PF12622">
    <property type="entry name" value="NpwBP"/>
    <property type="match status" value="1"/>
</dbReference>
<feature type="region of interest" description="Disordered" evidence="1">
    <location>
        <begin position="119"/>
        <end position="143"/>
    </location>
</feature>
<evidence type="ECO:0000313" key="3">
    <source>
        <dbReference type="Proteomes" id="UP000241107"/>
    </source>
</evidence>
<evidence type="ECO:0000256" key="1">
    <source>
        <dbReference type="SAM" id="MobiDB-lite"/>
    </source>
</evidence>
<protein>
    <submittedName>
        <fullName evidence="2">Uncharacterized protein</fullName>
    </submittedName>
</protein>
<dbReference type="GeneID" id="36567952"/>
<dbReference type="VEuPathDB" id="FungiDB:C7M61_004565"/>
<evidence type="ECO:0000313" key="2">
    <source>
        <dbReference type="EMBL" id="PSK35528.1"/>
    </source>
</evidence>
<keyword evidence="3" id="KW-1185">Reference proteome</keyword>
<feature type="region of interest" description="Disordered" evidence="1">
    <location>
        <begin position="157"/>
        <end position="222"/>
    </location>
</feature>
<gene>
    <name evidence="2" type="ORF">C7M61_004565</name>
</gene>
<dbReference type="RefSeq" id="XP_024712033.1">
    <property type="nucleotide sequence ID" value="XM_024859884.1"/>
</dbReference>
<comment type="caution">
    <text evidence="2">The sequence shown here is derived from an EMBL/GenBank/DDBJ whole genome shotgun (WGS) entry which is preliminary data.</text>
</comment>
<sequence>MIRSNYSLAKEVRQNEVKLKQKIQQRQKHQHKLEKLTKIDPIRLYFQIERLEKDKNDEKRLKLLKEDWQFIRKNKLHSDKLDGFLDQQKQKKAKQEKDQRRLWGKDSIYFNPELNPLGKVPLDEQGNRYPNLTGPLRQKTRYAPDPLIQELGITMPEGDAPQFYKSPQNIKVEKAPEPEKKAASKPKPKPKPVVPSNLDHDSDGGYSSESDDDHTSKRLRVE</sequence>
<feature type="compositionally biased region" description="Basic and acidic residues" evidence="1">
    <location>
        <begin position="171"/>
        <end position="182"/>
    </location>
</feature>
<dbReference type="Proteomes" id="UP000241107">
    <property type="component" value="Unassembled WGS sequence"/>
</dbReference>
<name>A0A2P7YHT3_9ASCO</name>
<dbReference type="OrthoDB" id="4091959at2759"/>
<accession>A0A2P7YHT3</accession>
<reference evidence="2 3" key="1">
    <citation type="submission" date="2018-03" db="EMBL/GenBank/DDBJ databases">
        <title>Candida pseudohaemulonii genome assembly and annotation.</title>
        <authorList>
            <person name="Munoz J.F."/>
            <person name="Gade L.G."/>
            <person name="Chow N.A."/>
            <person name="Litvintseva A.P."/>
            <person name="Loparev V.N."/>
            <person name="Cuomo C.A."/>
        </authorList>
    </citation>
    <scope>NUCLEOTIDE SEQUENCE [LARGE SCALE GENOMIC DNA]</scope>
    <source>
        <strain evidence="2 3">B12108</strain>
    </source>
</reference>
<dbReference type="AlphaFoldDB" id="A0A2P7YHT3"/>